<accession>A0A507DP70</accession>
<organism evidence="1 2">
    <name type="scientific">Synchytrium endobioticum</name>
    <dbReference type="NCBI Taxonomy" id="286115"/>
    <lineage>
        <taxon>Eukaryota</taxon>
        <taxon>Fungi</taxon>
        <taxon>Fungi incertae sedis</taxon>
        <taxon>Chytridiomycota</taxon>
        <taxon>Chytridiomycota incertae sedis</taxon>
        <taxon>Chytridiomycetes</taxon>
        <taxon>Synchytriales</taxon>
        <taxon>Synchytriaceae</taxon>
        <taxon>Synchytrium</taxon>
    </lineage>
</organism>
<reference evidence="1 2" key="1">
    <citation type="journal article" date="2019" name="Sci. Rep.">
        <title>Comparative genomics of chytrid fungi reveal insights into the obligate biotrophic and pathogenic lifestyle of Synchytrium endobioticum.</title>
        <authorList>
            <person name="van de Vossenberg B.T.L.H."/>
            <person name="Warris S."/>
            <person name="Nguyen H.D.T."/>
            <person name="van Gent-Pelzer M.P.E."/>
            <person name="Joly D.L."/>
            <person name="van de Geest H.C."/>
            <person name="Bonants P.J.M."/>
            <person name="Smith D.S."/>
            <person name="Levesque C.A."/>
            <person name="van der Lee T.A.J."/>
        </authorList>
    </citation>
    <scope>NUCLEOTIDE SEQUENCE [LARGE SCALE GENOMIC DNA]</scope>
    <source>
        <strain evidence="1 2">MB42</strain>
    </source>
</reference>
<dbReference type="Proteomes" id="UP000317494">
    <property type="component" value="Unassembled WGS sequence"/>
</dbReference>
<proteinExistence type="predicted"/>
<name>A0A507DP70_9FUNG</name>
<keyword evidence="2" id="KW-1185">Reference proteome</keyword>
<evidence type="ECO:0000313" key="1">
    <source>
        <dbReference type="EMBL" id="TPX53472.1"/>
    </source>
</evidence>
<sequence length="150" mass="16852">MLPRQTSLTYSRAICSKENVAFITGGTSPSHPYITSPFATGPPGRNCICKEMTYEALMKPILLFLQEKWRLFAVTFSRVFTPPSESSLREFDSCSTHPGMYHLHADWSPSLYIKIELQSKCTLLVISDNSKHWRVAAAVTKSSPEPPLSR</sequence>
<comment type="caution">
    <text evidence="1">The sequence shown here is derived from an EMBL/GenBank/DDBJ whole genome shotgun (WGS) entry which is preliminary data.</text>
</comment>
<protein>
    <submittedName>
        <fullName evidence="1">Uncharacterized protein</fullName>
    </submittedName>
</protein>
<evidence type="ECO:0000313" key="2">
    <source>
        <dbReference type="Proteomes" id="UP000317494"/>
    </source>
</evidence>
<dbReference type="EMBL" id="QEAN01000016">
    <property type="protein sequence ID" value="TPX53472.1"/>
    <property type="molecule type" value="Genomic_DNA"/>
</dbReference>
<gene>
    <name evidence="1" type="ORF">SeMB42_g00751</name>
</gene>
<dbReference type="VEuPathDB" id="FungiDB:SeMB42_g00751"/>
<dbReference type="AlphaFoldDB" id="A0A507DP70"/>